<dbReference type="EMBL" id="MGAI01000058">
    <property type="protein sequence ID" value="OGK43203.1"/>
    <property type="molecule type" value="Genomic_DNA"/>
</dbReference>
<sequence>MIKCSIGVCVYNEEKNIGKFLESLLSQKLGRVKIDEVLIIISGSTDNTYKIVKKYTLKESKIKIIRQKRREGKASAVNLFVGKAENEVLVLLGGDIILDLNTIENLVSKFKDSEVGMTGVRPIPLNDINDGLIGYAAHLLWGLHHKISLTHPKMGEVVAFRRIFRRIPVLSSVDEANIEPLIRGQGYKIVYVPEAKIYNKAAKTIFDYIKQRKRIYSGHLAVKYEQSYEVATLDIFSILKALFFFLRENPRLRYIFYTPFVILLEAYCRFLGWWDYRIAKKRHTVWEFVKSTKEL</sequence>
<dbReference type="PANTHER" id="PTHR43630">
    <property type="entry name" value="POLY-BETA-1,6-N-ACETYL-D-GLUCOSAMINE SYNTHASE"/>
    <property type="match status" value="1"/>
</dbReference>
<evidence type="ECO:0000256" key="3">
    <source>
        <dbReference type="ARBA" id="ARBA00022679"/>
    </source>
</evidence>
<dbReference type="PANTHER" id="PTHR43630:SF1">
    <property type="entry name" value="POLY-BETA-1,6-N-ACETYL-D-GLUCOSAMINE SYNTHASE"/>
    <property type="match status" value="1"/>
</dbReference>
<dbReference type="InterPro" id="IPR029044">
    <property type="entry name" value="Nucleotide-diphossugar_trans"/>
</dbReference>
<evidence type="ECO:0000259" key="5">
    <source>
        <dbReference type="Pfam" id="PF00535"/>
    </source>
</evidence>
<keyword evidence="3" id="KW-0808">Transferase</keyword>
<protein>
    <recommendedName>
        <fullName evidence="5">Glycosyltransferase 2-like domain-containing protein</fullName>
    </recommendedName>
</protein>
<dbReference type="Gene3D" id="3.90.550.10">
    <property type="entry name" value="Spore Coat Polysaccharide Biosynthesis Protein SpsA, Chain A"/>
    <property type="match status" value="1"/>
</dbReference>
<comment type="similarity">
    <text evidence="1">Belongs to the glycosyltransferase 2 family.</text>
</comment>
<evidence type="ECO:0000313" key="7">
    <source>
        <dbReference type="Proteomes" id="UP000178040"/>
    </source>
</evidence>
<dbReference type="AlphaFoldDB" id="A0A1F7IIL9"/>
<comment type="caution">
    <text evidence="6">The sequence shown here is derived from an EMBL/GenBank/DDBJ whole genome shotgun (WGS) entry which is preliminary data.</text>
</comment>
<reference evidence="6 7" key="1">
    <citation type="journal article" date="2016" name="Nat. Commun.">
        <title>Thousands of microbial genomes shed light on interconnected biogeochemical processes in an aquifer system.</title>
        <authorList>
            <person name="Anantharaman K."/>
            <person name="Brown C.T."/>
            <person name="Hug L.A."/>
            <person name="Sharon I."/>
            <person name="Castelle C.J."/>
            <person name="Probst A.J."/>
            <person name="Thomas B.C."/>
            <person name="Singh A."/>
            <person name="Wilkins M.J."/>
            <person name="Karaoz U."/>
            <person name="Brodie E.L."/>
            <person name="Williams K.H."/>
            <person name="Hubbard S.S."/>
            <person name="Banfield J.F."/>
        </authorList>
    </citation>
    <scope>NUCLEOTIDE SEQUENCE [LARGE SCALE GENOMIC DNA]</scope>
</reference>
<keyword evidence="4" id="KW-0472">Membrane</keyword>
<accession>A0A1F7IIL9</accession>
<keyword evidence="2" id="KW-0328">Glycosyltransferase</keyword>
<keyword evidence="4" id="KW-0812">Transmembrane</keyword>
<name>A0A1F7IIL9_9BACT</name>
<organism evidence="6 7">
    <name type="scientific">Candidatus Roizmanbacteria bacterium RIFCSPLOWO2_01_FULL_37_16</name>
    <dbReference type="NCBI Taxonomy" id="1802058"/>
    <lineage>
        <taxon>Bacteria</taxon>
        <taxon>Candidatus Roizmaniibacteriota</taxon>
    </lineage>
</organism>
<dbReference type="SUPFAM" id="SSF53448">
    <property type="entry name" value="Nucleotide-diphospho-sugar transferases"/>
    <property type="match status" value="1"/>
</dbReference>
<evidence type="ECO:0000256" key="2">
    <source>
        <dbReference type="ARBA" id="ARBA00022676"/>
    </source>
</evidence>
<dbReference type="InterPro" id="IPR001173">
    <property type="entry name" value="Glyco_trans_2-like"/>
</dbReference>
<dbReference type="Proteomes" id="UP000178040">
    <property type="component" value="Unassembled WGS sequence"/>
</dbReference>
<dbReference type="GO" id="GO:0016757">
    <property type="term" value="F:glycosyltransferase activity"/>
    <property type="evidence" value="ECO:0007669"/>
    <property type="project" value="UniProtKB-KW"/>
</dbReference>
<evidence type="ECO:0000256" key="1">
    <source>
        <dbReference type="ARBA" id="ARBA00006739"/>
    </source>
</evidence>
<feature type="transmembrane region" description="Helical" evidence="4">
    <location>
        <begin position="254"/>
        <end position="274"/>
    </location>
</feature>
<gene>
    <name evidence="6" type="ORF">A3B40_02980</name>
</gene>
<proteinExistence type="inferred from homology"/>
<dbReference type="Pfam" id="PF00535">
    <property type="entry name" value="Glycos_transf_2"/>
    <property type="match status" value="1"/>
</dbReference>
<keyword evidence="4" id="KW-1133">Transmembrane helix</keyword>
<feature type="domain" description="Glycosyltransferase 2-like" evidence="5">
    <location>
        <begin position="5"/>
        <end position="119"/>
    </location>
</feature>
<evidence type="ECO:0000313" key="6">
    <source>
        <dbReference type="EMBL" id="OGK43203.1"/>
    </source>
</evidence>
<evidence type="ECO:0000256" key="4">
    <source>
        <dbReference type="SAM" id="Phobius"/>
    </source>
</evidence>